<reference evidence="1 2" key="1">
    <citation type="submission" date="2016-11" db="EMBL/GenBank/DDBJ databases">
        <authorList>
            <person name="Varghese N."/>
            <person name="Submissions S."/>
        </authorList>
    </citation>
    <scope>NUCLEOTIDE SEQUENCE [LARGE SCALE GENOMIC DNA]</scope>
    <source>
        <strain evidence="1 2">DSM 22613</strain>
    </source>
</reference>
<name>A0AAX2F7X6_9BACT</name>
<evidence type="ECO:0000313" key="1">
    <source>
        <dbReference type="EMBL" id="SHG21625.1"/>
    </source>
</evidence>
<dbReference type="RefSeq" id="WP_025839942.1">
    <property type="nucleotide sequence ID" value="NZ_BAKP01000076.1"/>
</dbReference>
<sequence length="92" mass="10796">MLNIKNLYTAATQGTDQFKRNETIRLWVDIAFDHPTDNKTITTTDKIISSDKCDMFFNKCIYYDDQITAGNMTTQHVKNTLRKILRDEFNIK</sequence>
<dbReference type="EMBL" id="FQWA01000062">
    <property type="protein sequence ID" value="SHG21625.1"/>
    <property type="molecule type" value="Genomic_DNA"/>
</dbReference>
<protein>
    <submittedName>
        <fullName evidence="1">Uncharacterized protein</fullName>
    </submittedName>
</protein>
<gene>
    <name evidence="1" type="ORF">SAMN05444364_16210</name>
</gene>
<keyword evidence="2" id="KW-1185">Reference proteome</keyword>
<proteinExistence type="predicted"/>
<dbReference type="Proteomes" id="UP000184105">
    <property type="component" value="Unassembled WGS sequence"/>
</dbReference>
<accession>A0AAX2F7X6</accession>
<organism evidence="1 2">
    <name type="scientific">Prevotella scopos JCM 17725</name>
    <dbReference type="NCBI Taxonomy" id="1236518"/>
    <lineage>
        <taxon>Bacteria</taxon>
        <taxon>Pseudomonadati</taxon>
        <taxon>Bacteroidota</taxon>
        <taxon>Bacteroidia</taxon>
        <taxon>Bacteroidales</taxon>
        <taxon>Prevotellaceae</taxon>
        <taxon>Prevotella</taxon>
    </lineage>
</organism>
<evidence type="ECO:0000313" key="2">
    <source>
        <dbReference type="Proteomes" id="UP000184105"/>
    </source>
</evidence>
<comment type="caution">
    <text evidence="1">The sequence shown here is derived from an EMBL/GenBank/DDBJ whole genome shotgun (WGS) entry which is preliminary data.</text>
</comment>
<dbReference type="AlphaFoldDB" id="A0AAX2F7X6"/>